<dbReference type="Pfam" id="PF12770">
    <property type="entry name" value="CHAT"/>
    <property type="match status" value="1"/>
</dbReference>
<dbReference type="PROSITE" id="PS50006">
    <property type="entry name" value="FHA_DOMAIN"/>
    <property type="match status" value="1"/>
</dbReference>
<dbReference type="KEGG" id="theu:HPC62_08180"/>
<proteinExistence type="predicted"/>
<dbReference type="CDD" id="cd00060">
    <property type="entry name" value="FHA"/>
    <property type="match status" value="1"/>
</dbReference>
<name>A0A6M8BDC7_9CYAN</name>
<protein>
    <submittedName>
        <fullName evidence="2">CHAT domain-containing protein</fullName>
    </submittedName>
</protein>
<dbReference type="Pfam" id="PF00498">
    <property type="entry name" value="FHA"/>
    <property type="match status" value="1"/>
</dbReference>
<evidence type="ECO:0000313" key="3">
    <source>
        <dbReference type="Proteomes" id="UP000505210"/>
    </source>
</evidence>
<dbReference type="EMBL" id="CP053661">
    <property type="protein sequence ID" value="QKD82176.1"/>
    <property type="molecule type" value="Genomic_DNA"/>
</dbReference>
<organism evidence="2 3">
    <name type="scientific">Thermoleptolyngbya sichuanensis A183</name>
    <dbReference type="NCBI Taxonomy" id="2737172"/>
    <lineage>
        <taxon>Bacteria</taxon>
        <taxon>Bacillati</taxon>
        <taxon>Cyanobacteriota</taxon>
        <taxon>Cyanophyceae</taxon>
        <taxon>Oculatellales</taxon>
        <taxon>Oculatellaceae</taxon>
        <taxon>Thermoleptolyngbya</taxon>
        <taxon>Thermoleptolyngbya sichuanensis</taxon>
    </lineage>
</organism>
<evidence type="ECO:0000259" key="1">
    <source>
        <dbReference type="PROSITE" id="PS50006"/>
    </source>
</evidence>
<dbReference type="InterPro" id="IPR000253">
    <property type="entry name" value="FHA_dom"/>
</dbReference>
<keyword evidence="3" id="KW-1185">Reference proteome</keyword>
<dbReference type="RefSeq" id="WP_172354721.1">
    <property type="nucleotide sequence ID" value="NZ_CP053661.1"/>
</dbReference>
<sequence>MLSSDHPCLRLAIRRLTAADADHYAIWVLQAPSQAGYVHHDRAWPAELTEIWQAWQSMFCLRDLPAVPRIPAVVLPPPQPDDPTPGYAGRLMQHLGVSLWQWLFDGSIQNSLAQSQGIAQGQGRSLRLRLEIRDPELMALPWEIMQPQPGRQAIALSQQLLFSRTTNEVDPLPALREENSLRILLVQGQDAEPDRSLSTSDFRLQLQQEADALTALLQDVTQGEAFHRFVPPVPCEVTTLVQPTAAELTSHLETKQYNVLFYSGHGMPGPDGGMLFLRPDATMNGTELAQVLTRCRIKLAVFNACWGAQPEMQGDRPIPRSSLAEVLIHHGVPAVLGMRDRIAEHEAHSFIQRFARALAERSPIDEAVAIARQHLLTLYRFNQIAWTLPVLYMHPEFDGELVKPLTEGVTEIPENPSSWGEVPFPSACLRAVEPPHQTWPIYGGMVRVGFLEGNDLVIKSPGVSRRHAEIFYRGSVGAASAEPIYVLRDFSRFGTFLLEPQGQWRKVHQEEVALKPHSRLRFGTFQLEFVPNDLTPPL</sequence>
<feature type="domain" description="FHA" evidence="1">
    <location>
        <begin position="446"/>
        <end position="497"/>
    </location>
</feature>
<dbReference type="InterPro" id="IPR008984">
    <property type="entry name" value="SMAD_FHA_dom_sf"/>
</dbReference>
<dbReference type="SMART" id="SM00240">
    <property type="entry name" value="FHA"/>
    <property type="match status" value="1"/>
</dbReference>
<dbReference type="SUPFAM" id="SSF49879">
    <property type="entry name" value="SMAD/FHA domain"/>
    <property type="match status" value="1"/>
</dbReference>
<evidence type="ECO:0000313" key="2">
    <source>
        <dbReference type="EMBL" id="QKD82176.1"/>
    </source>
</evidence>
<reference evidence="2 3" key="1">
    <citation type="submission" date="2020-05" db="EMBL/GenBank/DDBJ databases">
        <title>Complete genome sequence of of a novel Thermoleptolyngbya strain isolated from hot springs of Ganzi, Sichuan China.</title>
        <authorList>
            <person name="Tang J."/>
            <person name="Daroch M."/>
            <person name="Li L."/>
            <person name="Waleron K."/>
            <person name="Waleron M."/>
            <person name="Waleron M."/>
        </authorList>
    </citation>
    <scope>NUCLEOTIDE SEQUENCE [LARGE SCALE GENOMIC DNA]</scope>
    <source>
        <strain evidence="2 3">PKUAC-SCTA183</strain>
    </source>
</reference>
<dbReference type="Gene3D" id="2.60.200.20">
    <property type="match status" value="1"/>
</dbReference>
<gene>
    <name evidence="2" type="ORF">HPC62_08180</name>
</gene>
<dbReference type="Proteomes" id="UP000505210">
    <property type="component" value="Chromosome"/>
</dbReference>
<dbReference type="InterPro" id="IPR024983">
    <property type="entry name" value="CHAT_dom"/>
</dbReference>
<dbReference type="AlphaFoldDB" id="A0A6M8BDC7"/>
<accession>A0A6M8BDC7</accession>